<protein>
    <recommendedName>
        <fullName evidence="2">DUF7426 domain-containing protein</fullName>
    </recommendedName>
</protein>
<organism evidence="3 4">
    <name type="scientific">Actinomadura gamaensis</name>
    <dbReference type="NCBI Taxonomy" id="1763541"/>
    <lineage>
        <taxon>Bacteria</taxon>
        <taxon>Bacillati</taxon>
        <taxon>Actinomycetota</taxon>
        <taxon>Actinomycetes</taxon>
        <taxon>Streptosporangiales</taxon>
        <taxon>Thermomonosporaceae</taxon>
        <taxon>Actinomadura</taxon>
    </lineage>
</organism>
<evidence type="ECO:0000259" key="2">
    <source>
        <dbReference type="Pfam" id="PF24201"/>
    </source>
</evidence>
<proteinExistence type="predicted"/>
<name>A0ABV9UC44_9ACTN</name>
<keyword evidence="4" id="KW-1185">Reference proteome</keyword>
<gene>
    <name evidence="3" type="ORF">ACFPCY_35195</name>
</gene>
<evidence type="ECO:0000313" key="3">
    <source>
        <dbReference type="EMBL" id="MFC4912592.1"/>
    </source>
</evidence>
<feature type="region of interest" description="Disordered" evidence="1">
    <location>
        <begin position="115"/>
        <end position="171"/>
    </location>
</feature>
<dbReference type="EMBL" id="JBHSIT010000012">
    <property type="protein sequence ID" value="MFC4912592.1"/>
    <property type="molecule type" value="Genomic_DNA"/>
</dbReference>
<accession>A0ABV9UC44</accession>
<feature type="domain" description="DUF7426" evidence="2">
    <location>
        <begin position="4"/>
        <end position="144"/>
    </location>
</feature>
<evidence type="ECO:0000313" key="4">
    <source>
        <dbReference type="Proteomes" id="UP001595872"/>
    </source>
</evidence>
<feature type="compositionally biased region" description="Low complexity" evidence="1">
    <location>
        <begin position="115"/>
        <end position="155"/>
    </location>
</feature>
<dbReference type="Pfam" id="PF24201">
    <property type="entry name" value="DUF7426"/>
    <property type="match status" value="1"/>
</dbReference>
<dbReference type="RefSeq" id="WP_378262652.1">
    <property type="nucleotide sequence ID" value="NZ_JBHSIT010000012.1"/>
</dbReference>
<reference evidence="4" key="1">
    <citation type="journal article" date="2019" name="Int. J. Syst. Evol. Microbiol.">
        <title>The Global Catalogue of Microorganisms (GCM) 10K type strain sequencing project: providing services to taxonomists for standard genome sequencing and annotation.</title>
        <authorList>
            <consortium name="The Broad Institute Genomics Platform"/>
            <consortium name="The Broad Institute Genome Sequencing Center for Infectious Disease"/>
            <person name="Wu L."/>
            <person name="Ma J."/>
        </authorList>
    </citation>
    <scope>NUCLEOTIDE SEQUENCE [LARGE SCALE GENOMIC DNA]</scope>
    <source>
        <strain evidence="4">KLKA75</strain>
    </source>
</reference>
<dbReference type="Proteomes" id="UP001595872">
    <property type="component" value="Unassembled WGS sequence"/>
</dbReference>
<evidence type="ECO:0000256" key="1">
    <source>
        <dbReference type="SAM" id="MobiDB-lite"/>
    </source>
</evidence>
<sequence>MAFKDLNEFLADAHLDLPINGTVYRVNDPDAETGLVVQRLMEIGAAVHQGREVTEAELDDVEEGELYERVLGDAYAQMLADNVTWSRIKHAAVTAMIWISADLESAEKYWETAGEATAPPATPAGPNRASRRASAAAARTTRSRASTTGTRASRSTTRKPSPGRKSSASGS</sequence>
<dbReference type="InterPro" id="IPR055849">
    <property type="entry name" value="DUF7426"/>
</dbReference>
<comment type="caution">
    <text evidence="3">The sequence shown here is derived from an EMBL/GenBank/DDBJ whole genome shotgun (WGS) entry which is preliminary data.</text>
</comment>